<dbReference type="EMBL" id="CDMY01000897">
    <property type="protein sequence ID" value="CEM36636.1"/>
    <property type="molecule type" value="Genomic_DNA"/>
</dbReference>
<dbReference type="InterPro" id="IPR036465">
    <property type="entry name" value="vWFA_dom_sf"/>
</dbReference>
<organism evidence="1 2">
    <name type="scientific">Vitrella brassicaformis (strain CCMP3155)</name>
    <dbReference type="NCBI Taxonomy" id="1169540"/>
    <lineage>
        <taxon>Eukaryota</taxon>
        <taxon>Sar</taxon>
        <taxon>Alveolata</taxon>
        <taxon>Colpodellida</taxon>
        <taxon>Vitrellaceae</taxon>
        <taxon>Vitrella</taxon>
    </lineage>
</organism>
<dbReference type="SUPFAM" id="SSF53300">
    <property type="entry name" value="vWA-like"/>
    <property type="match status" value="1"/>
</dbReference>
<gene>
    <name evidence="1" type="ORF">Vbra_19189</name>
</gene>
<reference evidence="1 2" key="1">
    <citation type="submission" date="2014-11" db="EMBL/GenBank/DDBJ databases">
        <authorList>
            <person name="Zhu J."/>
            <person name="Qi W."/>
            <person name="Song R."/>
        </authorList>
    </citation>
    <scope>NUCLEOTIDE SEQUENCE [LARGE SCALE GENOMIC DNA]</scope>
</reference>
<evidence type="ECO:0000313" key="1">
    <source>
        <dbReference type="EMBL" id="CEM36636.1"/>
    </source>
</evidence>
<keyword evidence="2" id="KW-1185">Reference proteome</keyword>
<dbReference type="InParanoid" id="A0A0G4GZV7"/>
<accession>A0A0G4GZV7</accession>
<protein>
    <submittedName>
        <fullName evidence="1">Uncharacterized protein</fullName>
    </submittedName>
</protein>
<dbReference type="VEuPathDB" id="CryptoDB:Vbra_19189"/>
<dbReference type="Gene3D" id="3.40.50.410">
    <property type="entry name" value="von Willebrand factor, type A domain"/>
    <property type="match status" value="1"/>
</dbReference>
<sequence>MQCYSRALALVCQARPLEHRLQRVQMTAADGLGALRNEIDALRKRLQTQLSIKETTKEAAVIILDCGRTMAAKLNDQDDTNRTHFTLAQAAAQAAAEPQAAAGRRLHGVHGSRVMMCCLACASGTSNSMHDESEGEGYHNITTLTSTKRGGELGEGSIELDQKCENGESDLIDALFIAGDLLARGTTTWEDDDIAEEDNCITRILLGRMKEMECPLYTVGVGFTGDTSAGGEGTSSAAAAGTDVEMADAEQISGGDGHRAKVEEFLQHMANQTGGIVQPSTSGLVVF</sequence>
<proteinExistence type="predicted"/>
<dbReference type="OrthoDB" id="421406at2759"/>
<name>A0A0G4GZV7_VITBC</name>
<evidence type="ECO:0000313" key="2">
    <source>
        <dbReference type="Proteomes" id="UP000041254"/>
    </source>
</evidence>
<dbReference type="Proteomes" id="UP000041254">
    <property type="component" value="Unassembled WGS sequence"/>
</dbReference>
<dbReference type="AlphaFoldDB" id="A0A0G4GZV7"/>